<feature type="compositionally biased region" description="Low complexity" evidence="5">
    <location>
        <begin position="1594"/>
        <end position="1606"/>
    </location>
</feature>
<feature type="domain" description="Amino acid transporter transmembrane" evidence="7">
    <location>
        <begin position="62"/>
        <end position="444"/>
    </location>
</feature>
<comment type="subcellular location">
    <subcellularLocation>
        <location evidence="1">Membrane</location>
        <topology evidence="1">Multi-pass membrane protein</topology>
    </subcellularLocation>
</comment>
<dbReference type="STRING" id="53326.A0A016WS63"/>
<evidence type="ECO:0000256" key="3">
    <source>
        <dbReference type="ARBA" id="ARBA00022989"/>
    </source>
</evidence>
<evidence type="ECO:0000313" key="9">
    <source>
        <dbReference type="Proteomes" id="UP000024635"/>
    </source>
</evidence>
<feature type="region of interest" description="Disordered" evidence="5">
    <location>
        <begin position="1687"/>
        <end position="1729"/>
    </location>
</feature>
<feature type="transmembrane region" description="Helical" evidence="6">
    <location>
        <begin position="158"/>
        <end position="177"/>
    </location>
</feature>
<feature type="transmembrane region" description="Helical" evidence="6">
    <location>
        <begin position="293"/>
        <end position="319"/>
    </location>
</feature>
<dbReference type="GO" id="GO:0015179">
    <property type="term" value="F:L-amino acid transmembrane transporter activity"/>
    <property type="evidence" value="ECO:0007669"/>
    <property type="project" value="TreeGrafter"/>
</dbReference>
<keyword evidence="3 6" id="KW-1133">Transmembrane helix</keyword>
<feature type="transmembrane region" description="Helical" evidence="6">
    <location>
        <begin position="94"/>
        <end position="115"/>
    </location>
</feature>
<comment type="caution">
    <text evidence="8">The sequence shown here is derived from an EMBL/GenBank/DDBJ whole genome shotgun (WGS) entry which is preliminary data.</text>
</comment>
<feature type="transmembrane region" description="Helical" evidence="6">
    <location>
        <begin position="222"/>
        <end position="242"/>
    </location>
</feature>
<feature type="compositionally biased region" description="Polar residues" evidence="5">
    <location>
        <begin position="1342"/>
        <end position="1352"/>
    </location>
</feature>
<feature type="transmembrane region" description="Helical" evidence="6">
    <location>
        <begin position="411"/>
        <end position="437"/>
    </location>
</feature>
<keyword evidence="4 6" id="KW-0472">Membrane</keyword>
<gene>
    <name evidence="8" type="primary">Acey_s0543.g3221</name>
    <name evidence="8" type="ORF">Y032_0543g3221</name>
</gene>
<proteinExistence type="predicted"/>
<dbReference type="Proteomes" id="UP000024635">
    <property type="component" value="Unassembled WGS sequence"/>
</dbReference>
<feature type="compositionally biased region" description="Basic and acidic residues" evidence="5">
    <location>
        <begin position="1820"/>
        <end position="1843"/>
    </location>
</feature>
<feature type="compositionally biased region" description="Basic and acidic residues" evidence="5">
    <location>
        <begin position="1610"/>
        <end position="1619"/>
    </location>
</feature>
<keyword evidence="9" id="KW-1185">Reference proteome</keyword>
<keyword evidence="2 6" id="KW-0812">Transmembrane</keyword>
<name>A0A016WS63_9BILA</name>
<feature type="transmembrane region" description="Helical" evidence="6">
    <location>
        <begin position="382"/>
        <end position="405"/>
    </location>
</feature>
<organism evidence="8 9">
    <name type="scientific">Ancylostoma ceylanicum</name>
    <dbReference type="NCBI Taxonomy" id="53326"/>
    <lineage>
        <taxon>Eukaryota</taxon>
        <taxon>Metazoa</taxon>
        <taxon>Ecdysozoa</taxon>
        <taxon>Nematoda</taxon>
        <taxon>Chromadorea</taxon>
        <taxon>Rhabditida</taxon>
        <taxon>Rhabditina</taxon>
        <taxon>Rhabditomorpha</taxon>
        <taxon>Strongyloidea</taxon>
        <taxon>Ancylostomatidae</taxon>
        <taxon>Ancylostomatinae</taxon>
        <taxon>Ancylostoma</taxon>
    </lineage>
</organism>
<evidence type="ECO:0000259" key="7">
    <source>
        <dbReference type="Pfam" id="PF01490"/>
    </source>
</evidence>
<evidence type="ECO:0000256" key="2">
    <source>
        <dbReference type="ARBA" id="ARBA00022692"/>
    </source>
</evidence>
<feature type="compositionally biased region" description="Low complexity" evidence="5">
    <location>
        <begin position="1320"/>
        <end position="1330"/>
    </location>
</feature>
<dbReference type="OrthoDB" id="5399929at2759"/>
<feature type="transmembrane region" description="Helical" evidence="6">
    <location>
        <begin position="339"/>
        <end position="361"/>
    </location>
</feature>
<feature type="region of interest" description="Disordered" evidence="5">
    <location>
        <begin position="1817"/>
        <end position="1843"/>
    </location>
</feature>
<feature type="compositionally biased region" description="Polar residues" evidence="5">
    <location>
        <begin position="1380"/>
        <end position="1393"/>
    </location>
</feature>
<feature type="transmembrane region" description="Helical" evidence="6">
    <location>
        <begin position="449"/>
        <end position="466"/>
    </location>
</feature>
<sequence length="2086" mass="230678">MDLSSASSMADRTGSQNLPFKEVACVDQMPHVSVVDFTRDGSIPKNVSHKDVDKQQKKKKKEISAHLALINFLKGMIGPGCFSLPLAFRESGLWTGFALVFFVGLVTCICMMKLVKCSQFLTSRQPKVQSLNYAEMADESFKQSFPCLRNHGHIARRFVNLCLSSLVLGICSIYYIFVVDHTREVLVHLWPQLQISKLSCLIIAIVPFILLSFVRSIRLMSYVSMAGNIFMILSIVIIFSQLLPAPHLTAELPWFTNFRGVVLATGNVIYSFEGQALVLPLENKMKHPTEMRGWTGVLSTGISLVTIVYAACGFFGYITYGKNVKESITLNMDDGYMNLGMKVLLALVVFTGYLLQLYTLTESLRPSLIRFAESRATDTRRLTLVTDYALRCGIVLVSFLLAVLIPNLEDLIPLVGVTAGMLLALIIPATVDVTTFLPVYLEEKRYKDIVTLLIDNTFFFSLGIMIRRSQSPLRKSSSHAVQSNGDLDSLRKLYNSLSASLLSKGDNTDEVVKQLQIFPGYLTDVVSNNKFSSTDLIFISQTFEKVADFLGTDKASNVQGRLKATLSPQWNRLNQFFTKLTDEAVKQFGADIWLALSKLLLSSSEFKLLSNEWDEVFLPMEHWFSAMDGEAAEICLRKWNAFVSFVGSKLDGRSKRSKLIPMFCKPLRSRTLINKLNSPEPIIEGYTTLIKSFKDLLDEHFDELVICFLRFLSGRSAAIFNSTEEIEKELNKPIDSKSSKLVLNCAYPSHLEYIADDRLYQASDRASTHLLPVICAILGVDCNGSSTDIPACGENPLQTQKYAIFFGQMVRLAGNLPDAKGKSSIISSCFAALAQRIGCIEEIAVKRSESRLLFVQIRTWISENNFNLEELESALSVLFTPTDHSIHANTVGEWPAKNILSAVLDKCADGKISSLLEIVCGTLRDAPENPDTILGRVDELSTLISEHVERFEVRTLLKTWAQLADIMKNHIRETDDINQGNLTCPDFSTTFGLLRLIFKIANCADEDFDTAMVQKCCSLFGQLYAEAQNTVRREYRCSAGTILSGVLGQLISPKTSCCVNFYVSAFTSILDVYPFSLLNESEVFSGPSLEFNPLGEIAPFVDALKVIQKALTELTTSAEGKLPRTAPENCLSIVVICQKLLDSLEKPNMIRNMFLTLSDLLKDMYDMFFGDDIRFKDVSRGALDAYLVILDLVKKKISGPYDDILLSGCAPLMAQLLGGIGGRRSKLRVAAAELWNVTFAKAKSLTYPKELRKILTTLVQKRVVYAPGLSRKSLSSTDLNEYKEITVVESPSKSAEDSSSGRQHGRRSRISRQPSDAEISTSSVPVSTSRSARRQAKRSFSPVDSQADNTVASKRKAVSEDEIPPSPVVKVEEEPEKQNQKSQNPKFKKNQLTPVRYATAGTKRRNYVSLLDEDSVDYVPIPSTDSAKKMKLTDRQKEIFSEKRERMPFLDEDSQSIAVITNLQTEFDLESSQSASLNNNVPVPVAVKEEPVIENGDADEPMETVALASEDAKGFFVDTAADSNNSDDAAVKRRSKIKLNFDKVETTAASSRNSGSSLDVDVNRVVSDSVKKVDGPASHIQIIEPNLESEDSVESSGEASAELSGDSDVEQIKQMEKPPRSRRTQKKGTPTKYVAKKRRSIVKNTEKEKTRRQSRTSTVNVEVVEVAKIAADVEGSKEVIKDKNAVESEEMQPLPEIEDVLTNQGSRDLDGKSRESGNAMTSEKNSEDAEKVATAMTPSLVQRLGGTPGILKKVNSPSTAEKKLRRVHFDNNFENNAADSASTIIEEADKVSTIDEQFPASPKGTLKVITPRRPFAHVQPAEEKTATTTSLEKDDPSPVKIEGDSEDLPIFADLMECQESIAKIVGKLVPVSTNTGSITLRKTLEARGIVQIRHLASMSRREIAALNIKRPRVETTLKALTQFARDYVPPANKPLFKAASVPETETAAVPSEEPPAVLPEGIVEEENAVIENAHPDGEDKLEEIVATGDVAEAATVSPTKEAAEPAEMLNSEECSVEQPQPDPSLVYAEKLRQWKETVLEANRQFELAMQAAEESGLSPGEIRSKRGLLMMVNGCVEMIAAPYSSR</sequence>
<reference evidence="9" key="1">
    <citation type="journal article" date="2015" name="Nat. Genet.">
        <title>The genome and transcriptome of the zoonotic hookworm Ancylostoma ceylanicum identify infection-specific gene families.</title>
        <authorList>
            <person name="Schwarz E.M."/>
            <person name="Hu Y."/>
            <person name="Antoshechkin I."/>
            <person name="Miller M.M."/>
            <person name="Sternberg P.W."/>
            <person name="Aroian R.V."/>
        </authorList>
    </citation>
    <scope>NUCLEOTIDE SEQUENCE</scope>
    <source>
        <strain evidence="9">HY135</strain>
    </source>
</reference>
<feature type="transmembrane region" description="Helical" evidence="6">
    <location>
        <begin position="67"/>
        <end position="88"/>
    </location>
</feature>
<evidence type="ECO:0000256" key="4">
    <source>
        <dbReference type="ARBA" id="ARBA00023136"/>
    </source>
</evidence>
<evidence type="ECO:0000313" key="8">
    <source>
        <dbReference type="EMBL" id="EYC42097.1"/>
    </source>
</evidence>
<feature type="compositionally biased region" description="Low complexity" evidence="5">
    <location>
        <begin position="1290"/>
        <end position="1302"/>
    </location>
</feature>
<accession>A0A016WS63</accession>
<evidence type="ECO:0000256" key="5">
    <source>
        <dbReference type="SAM" id="MobiDB-lite"/>
    </source>
</evidence>
<dbReference type="EMBL" id="JARK01000143">
    <property type="protein sequence ID" value="EYC42097.1"/>
    <property type="molecule type" value="Genomic_DNA"/>
</dbReference>
<dbReference type="Pfam" id="PF01490">
    <property type="entry name" value="Aa_trans"/>
    <property type="match status" value="1"/>
</dbReference>
<dbReference type="PANTHER" id="PTHR22950:SF193">
    <property type="entry name" value="AMINO ACID TRANSPORTER TRANSMEMBRANE DOMAIN-CONTAINING PROTEIN"/>
    <property type="match status" value="1"/>
</dbReference>
<evidence type="ECO:0000256" key="6">
    <source>
        <dbReference type="SAM" id="Phobius"/>
    </source>
</evidence>
<feature type="compositionally biased region" description="Basic and acidic residues" evidence="5">
    <location>
        <begin position="1370"/>
        <end position="1379"/>
    </location>
</feature>
<evidence type="ECO:0000256" key="1">
    <source>
        <dbReference type="ARBA" id="ARBA00004141"/>
    </source>
</evidence>
<protein>
    <recommendedName>
        <fullName evidence="7">Amino acid transporter transmembrane domain-containing protein</fullName>
    </recommendedName>
</protein>
<feature type="region of interest" description="Disordered" evidence="5">
    <location>
        <begin position="1288"/>
        <end position="1398"/>
    </location>
</feature>
<feature type="transmembrane region" description="Helical" evidence="6">
    <location>
        <begin position="189"/>
        <end position="210"/>
    </location>
</feature>
<feature type="region of interest" description="Disordered" evidence="5">
    <location>
        <begin position="1585"/>
        <end position="1634"/>
    </location>
</feature>
<dbReference type="PANTHER" id="PTHR22950">
    <property type="entry name" value="AMINO ACID TRANSPORTER"/>
    <property type="match status" value="1"/>
</dbReference>
<feature type="transmembrane region" description="Helical" evidence="6">
    <location>
        <begin position="254"/>
        <end position="272"/>
    </location>
</feature>
<dbReference type="GO" id="GO:0005774">
    <property type="term" value="C:vacuolar membrane"/>
    <property type="evidence" value="ECO:0007669"/>
    <property type="project" value="TreeGrafter"/>
</dbReference>
<dbReference type="InterPro" id="IPR013057">
    <property type="entry name" value="AA_transpt_TM"/>
</dbReference>